<evidence type="ECO:0000313" key="3">
    <source>
        <dbReference type="Proteomes" id="UP000198538"/>
    </source>
</evidence>
<dbReference type="SUPFAM" id="SSF55718">
    <property type="entry name" value="SCP-like"/>
    <property type="match status" value="1"/>
</dbReference>
<dbReference type="Pfam" id="PF13527">
    <property type="entry name" value="Acetyltransf_9"/>
    <property type="match status" value="1"/>
</dbReference>
<dbReference type="Pfam" id="PF13530">
    <property type="entry name" value="SCP2_2"/>
    <property type="match status" value="1"/>
</dbReference>
<dbReference type="Pfam" id="PF17668">
    <property type="entry name" value="Acetyltransf_17"/>
    <property type="match status" value="1"/>
</dbReference>
<dbReference type="GO" id="GO:0034069">
    <property type="term" value="F:aminoglycoside N-acetyltransferase activity"/>
    <property type="evidence" value="ECO:0007669"/>
    <property type="project" value="TreeGrafter"/>
</dbReference>
<organism evidence="2 3">
    <name type="scientific">Paenibacillus polysaccharolyticus</name>
    <dbReference type="NCBI Taxonomy" id="582692"/>
    <lineage>
        <taxon>Bacteria</taxon>
        <taxon>Bacillati</taxon>
        <taxon>Bacillota</taxon>
        <taxon>Bacilli</taxon>
        <taxon>Bacillales</taxon>
        <taxon>Paenibacillaceae</taxon>
        <taxon>Paenibacillus</taxon>
    </lineage>
</organism>
<dbReference type="InterPro" id="IPR000182">
    <property type="entry name" value="GNAT_dom"/>
</dbReference>
<dbReference type="Proteomes" id="UP000198538">
    <property type="component" value="Unassembled WGS sequence"/>
</dbReference>
<keyword evidence="2" id="KW-0808">Transferase</keyword>
<name>A0A1G5LJC3_9BACL</name>
<dbReference type="PROSITE" id="PS51186">
    <property type="entry name" value="GNAT"/>
    <property type="match status" value="1"/>
</dbReference>
<dbReference type="InterPro" id="IPR025559">
    <property type="entry name" value="Eis_dom"/>
</dbReference>
<dbReference type="GO" id="GO:0030649">
    <property type="term" value="P:aminoglycoside antibiotic catabolic process"/>
    <property type="evidence" value="ECO:0007669"/>
    <property type="project" value="TreeGrafter"/>
</dbReference>
<proteinExistence type="predicted"/>
<dbReference type="Gene3D" id="3.40.630.30">
    <property type="match status" value="2"/>
</dbReference>
<dbReference type="EMBL" id="FMVM01000026">
    <property type="protein sequence ID" value="SCZ12320.1"/>
    <property type="molecule type" value="Genomic_DNA"/>
</dbReference>
<dbReference type="RefSeq" id="WP_090924703.1">
    <property type="nucleotide sequence ID" value="NZ_FMVM01000026.1"/>
</dbReference>
<dbReference type="PANTHER" id="PTHR37817">
    <property type="entry name" value="N-ACETYLTRANSFERASE EIS"/>
    <property type="match status" value="1"/>
</dbReference>
<dbReference type="AlphaFoldDB" id="A0A1G5LJC3"/>
<gene>
    <name evidence="2" type="ORF">SAMN05720606_12678</name>
</gene>
<accession>A0A1G5LJC3</accession>
<dbReference type="InterPro" id="IPR016181">
    <property type="entry name" value="Acyl_CoA_acyltransferase"/>
</dbReference>
<dbReference type="SUPFAM" id="SSF55729">
    <property type="entry name" value="Acyl-CoA N-acyltransferases (Nat)"/>
    <property type="match status" value="1"/>
</dbReference>
<keyword evidence="3" id="KW-1185">Reference proteome</keyword>
<sequence>MELRKLTIDDYEACMALSEYAFQFKLTEDQLERRRQEFAKHNVLGVYADGQVGAKLQIIPFQTYIHGRSFEMGGIAGVATWPEYRRKGWVAGLLKYALEEMNRNKQSVSFLHPFSFSFYRKYGWETYVEYKKYKMSSSELPAKQLTPGTIKRGNTELVELKQVYDAYAARYNGTLNRDDAWWENSVYVKKGSQRAVYYDEAGVPQGYVLYDVKESKFTIGEFIHLNEESRRGLWTFIANHDSMIDEVTLQAPASDMLTFQLDNPRIGQEVVPYFMARIVSVEQFISQYPFASQDSPVQIWLDVEDAYAPWNEGVWELNVAMNGTASIWKKAKSDGEGQLNQPIRLSIQTLSAVLMGYRRPAEMAQISRLEGPVSAIQALEKAVPKRETYLLDFF</sequence>
<evidence type="ECO:0000313" key="2">
    <source>
        <dbReference type="EMBL" id="SCZ12320.1"/>
    </source>
</evidence>
<dbReference type="PANTHER" id="PTHR37817:SF1">
    <property type="entry name" value="N-ACETYLTRANSFERASE EIS"/>
    <property type="match status" value="1"/>
</dbReference>
<evidence type="ECO:0000259" key="1">
    <source>
        <dbReference type="PROSITE" id="PS51186"/>
    </source>
</evidence>
<reference evidence="3" key="1">
    <citation type="submission" date="2016-10" db="EMBL/GenBank/DDBJ databases">
        <authorList>
            <person name="Varghese N."/>
            <person name="Submissions S."/>
        </authorList>
    </citation>
    <scope>NUCLEOTIDE SEQUENCE [LARGE SCALE GENOMIC DNA]</scope>
    <source>
        <strain evidence="3">BL9</strain>
    </source>
</reference>
<dbReference type="InterPro" id="IPR041380">
    <property type="entry name" value="Acetyltransf_17"/>
</dbReference>
<dbReference type="Gene3D" id="3.30.1050.10">
    <property type="entry name" value="SCP2 sterol-binding domain"/>
    <property type="match status" value="1"/>
</dbReference>
<protein>
    <submittedName>
        <fullName evidence="2">Predicted acetyltransferase</fullName>
    </submittedName>
</protein>
<feature type="domain" description="N-acetyltransferase" evidence="1">
    <location>
        <begin position="1"/>
        <end position="147"/>
    </location>
</feature>
<dbReference type="InterPro" id="IPR051554">
    <property type="entry name" value="Acetyltransferase_Eis"/>
</dbReference>
<dbReference type="InterPro" id="IPR036527">
    <property type="entry name" value="SCP2_sterol-bd_dom_sf"/>
</dbReference>
<dbReference type="STRING" id="582692.SAMN05720606_12678"/>